<dbReference type="Proteomes" id="UP000824109">
    <property type="component" value="Unassembled WGS sequence"/>
</dbReference>
<evidence type="ECO:0000313" key="3">
    <source>
        <dbReference type="Proteomes" id="UP000824109"/>
    </source>
</evidence>
<accession>A0A9D1MAI0</accession>
<proteinExistence type="predicted"/>
<gene>
    <name evidence="2" type="ORF">IAA61_02585</name>
</gene>
<comment type="caution">
    <text evidence="2">The sequence shown here is derived from an EMBL/GenBank/DDBJ whole genome shotgun (WGS) entry which is preliminary data.</text>
</comment>
<dbReference type="AlphaFoldDB" id="A0A9D1MAI0"/>
<dbReference type="PROSITE" id="PS01276">
    <property type="entry name" value="PEPTIDASE_U32"/>
    <property type="match status" value="1"/>
</dbReference>
<sequence>MCRIGMELLAPAGGPEALRAAVQSGADAVYLGAGSFSARAGAENFSFEELSDAVRYCHIYGVKVHCALNTLIKESEIEAAVETAEGICRAGADAIIIQDLGLASHIKRMLPDIELHASTQMTVTSIEGVKALEDAGFDRVVLARELSLSEIERIAKAAKAEIEVFVHGAICMCYSGQCLMSSMLGGRSGNRGRCAQPCRLSYTLLEDGRECGSAHILSPKDMALIGHLKELESAGVTSLKIEGRLKSPEYVSAVTGIYRKYLDEARGKVSEKDMRELRSAFSRSGFTDGYLTGRLGADMMSHDNPANNSGSRFSAEAKERASGKFVRKIPITVFASLRAGEPISVTAYDRDGTCVSCTGTVAAERAVKKPLDEERLKEQLSKLGSTPFEAEETCVEAEAGVTVPVKDINETRRHVCAALENELARREPGRIIKTPFGFGTRGDVKEVYLTAEVMTAGQAEAAAATGAVRRIYAPADVCEKLGGAINGAELVTRTTDIYRPERICTRHVSVSSAAALRHYGDMAAYGDFRLNVYNSLTASFFGGLKSITLSPELNLREIRDIADHFSAAELEVIGYGYLPLMIMKNCPVKAMGRCAKHGGEFSLRDREKLEFRLLCGDGCKAVLLNSKPIYTADIMESIVDSKINSVRLNFTVENSGECGKIVSAYRAALDGRQTEPMKENTFTRGHLKRGVL</sequence>
<reference evidence="2" key="1">
    <citation type="submission" date="2020-10" db="EMBL/GenBank/DDBJ databases">
        <authorList>
            <person name="Gilroy R."/>
        </authorList>
    </citation>
    <scope>NUCLEOTIDE SEQUENCE</scope>
    <source>
        <strain evidence="2">USAMLcec3-3695</strain>
    </source>
</reference>
<feature type="domain" description="Peptidase U32 collagenase" evidence="1">
    <location>
        <begin position="314"/>
        <end position="423"/>
    </location>
</feature>
<evidence type="ECO:0000259" key="1">
    <source>
        <dbReference type="Pfam" id="PF12392"/>
    </source>
</evidence>
<dbReference type="Pfam" id="PF01136">
    <property type="entry name" value="Peptidase_U32"/>
    <property type="match status" value="2"/>
</dbReference>
<dbReference type="PANTHER" id="PTHR30217">
    <property type="entry name" value="PEPTIDASE U32 FAMILY"/>
    <property type="match status" value="1"/>
</dbReference>
<dbReference type="SUPFAM" id="SSF51395">
    <property type="entry name" value="FMN-linked oxidoreductases"/>
    <property type="match status" value="1"/>
</dbReference>
<dbReference type="InterPro" id="IPR051454">
    <property type="entry name" value="RNA/ubiquinone_mod_enzymes"/>
</dbReference>
<organism evidence="2 3">
    <name type="scientific">Candidatus Ornithomonoglobus merdipullorum</name>
    <dbReference type="NCBI Taxonomy" id="2840895"/>
    <lineage>
        <taxon>Bacteria</taxon>
        <taxon>Bacillati</taxon>
        <taxon>Bacillota</taxon>
        <taxon>Clostridia</taxon>
        <taxon>Candidatus Ornithomonoglobus</taxon>
    </lineage>
</organism>
<dbReference type="InterPro" id="IPR001539">
    <property type="entry name" value="Peptidase_U32"/>
</dbReference>
<dbReference type="EMBL" id="DVNB01000026">
    <property type="protein sequence ID" value="HIU56686.1"/>
    <property type="molecule type" value="Genomic_DNA"/>
</dbReference>
<dbReference type="InterPro" id="IPR020988">
    <property type="entry name" value="Pept_U32_collagenase"/>
</dbReference>
<evidence type="ECO:0000313" key="2">
    <source>
        <dbReference type="EMBL" id="HIU56686.1"/>
    </source>
</evidence>
<dbReference type="Pfam" id="PF12392">
    <property type="entry name" value="DUF3656"/>
    <property type="match status" value="1"/>
</dbReference>
<protein>
    <submittedName>
        <fullName evidence="2">U32 family peptidase</fullName>
    </submittedName>
</protein>
<reference evidence="2" key="2">
    <citation type="journal article" date="2021" name="PeerJ">
        <title>Extensive microbial diversity within the chicken gut microbiome revealed by metagenomics and culture.</title>
        <authorList>
            <person name="Gilroy R."/>
            <person name="Ravi A."/>
            <person name="Getino M."/>
            <person name="Pursley I."/>
            <person name="Horton D.L."/>
            <person name="Alikhan N.F."/>
            <person name="Baker D."/>
            <person name="Gharbi K."/>
            <person name="Hall N."/>
            <person name="Watson M."/>
            <person name="Adriaenssens E.M."/>
            <person name="Foster-Nyarko E."/>
            <person name="Jarju S."/>
            <person name="Secka A."/>
            <person name="Antonio M."/>
            <person name="Oren A."/>
            <person name="Chaudhuri R.R."/>
            <person name="La Ragione R."/>
            <person name="Hildebrand F."/>
            <person name="Pallen M.J."/>
        </authorList>
    </citation>
    <scope>NUCLEOTIDE SEQUENCE</scope>
    <source>
        <strain evidence="2">USAMLcec3-3695</strain>
    </source>
</reference>
<name>A0A9D1MAI0_9FIRM</name>
<dbReference type="PANTHER" id="PTHR30217:SF10">
    <property type="entry name" value="23S RRNA 5-HYDROXYCYTIDINE C2501 SYNTHASE"/>
    <property type="match status" value="1"/>
</dbReference>